<name>A0ABY5L0R1_9CELL</name>
<organism evidence="2 3">
    <name type="scientific">Cellulomonas chengniuliangii</name>
    <dbReference type="NCBI Taxonomy" id="2968084"/>
    <lineage>
        <taxon>Bacteria</taxon>
        <taxon>Bacillati</taxon>
        <taxon>Actinomycetota</taxon>
        <taxon>Actinomycetes</taxon>
        <taxon>Micrococcales</taxon>
        <taxon>Cellulomonadaceae</taxon>
        <taxon>Cellulomonas</taxon>
    </lineage>
</organism>
<sequence length="520" mass="52681">MATTVTEVGLPSGRAIRRWTRRRGRARSDAPLSEFFGDVYTGVFAVVMATSIVISLSSDVARQGGTGPATLPGPGPGLQAEWLVMLPALAAVAAFTGVVVRLGPLALSGPEGVWWLPLAVERRTLLRPMAARWPAVGAVLGGVAGAAVAVATGSPAIVIVGSALLGAAFTVGLVIAAGMTQRAPATHRAIRVSADLTLAAVPVTGLAVALAGVPAPAPGPGLVTPAVVAAAVAVALAARWERGLDAVPGAHLRARGVVADEALVAVLSLDPRGLGRALAVREERSGRARSSSMSWLARVPRRARPAAALVTADALLLMRTPRHIAQVILSATLPGLALLAAKPSTVAVSATVLIGAYVAALAAADGARQAHMSPVLDSALPLSHSAVRLLRLVAPTVVMTGWMSAVTVMVGWRHGDLAGWVLLGLASAPVWAAAVVRAAYRPLPDFTGPQIDTPLGPLPPGGSAAMMQGPDVALVGASPWVVALLIGAVPPFVLVLQAVLAAAAIALTARPRRTVPPGRR</sequence>
<feature type="transmembrane region" description="Helical" evidence="1">
    <location>
        <begin position="347"/>
        <end position="368"/>
    </location>
</feature>
<feature type="transmembrane region" description="Helical" evidence="1">
    <location>
        <begin position="82"/>
        <end position="100"/>
    </location>
</feature>
<proteinExistence type="predicted"/>
<evidence type="ECO:0000256" key="1">
    <source>
        <dbReference type="SAM" id="Phobius"/>
    </source>
</evidence>
<gene>
    <name evidence="2" type="ORF">NP064_01765</name>
</gene>
<dbReference type="Pfam" id="PF19814">
    <property type="entry name" value="DUF6297"/>
    <property type="match status" value="1"/>
</dbReference>
<feature type="transmembrane region" description="Helical" evidence="1">
    <location>
        <begin position="157"/>
        <end position="180"/>
    </location>
</feature>
<protein>
    <submittedName>
        <fullName evidence="2">DUF6297 family protein</fullName>
    </submittedName>
</protein>
<keyword evidence="1" id="KW-1133">Transmembrane helix</keyword>
<keyword evidence="1" id="KW-0472">Membrane</keyword>
<evidence type="ECO:0000313" key="2">
    <source>
        <dbReference type="EMBL" id="UUI75673.1"/>
    </source>
</evidence>
<accession>A0ABY5L0R1</accession>
<keyword evidence="3" id="KW-1185">Reference proteome</keyword>
<feature type="transmembrane region" description="Helical" evidence="1">
    <location>
        <begin position="131"/>
        <end position="151"/>
    </location>
</feature>
<dbReference type="RefSeq" id="WP_227568237.1">
    <property type="nucleotide sequence ID" value="NZ_CP101988.1"/>
</dbReference>
<dbReference type="Proteomes" id="UP001316189">
    <property type="component" value="Chromosome"/>
</dbReference>
<keyword evidence="1" id="KW-0812">Transmembrane</keyword>
<feature type="transmembrane region" description="Helical" evidence="1">
    <location>
        <begin position="219"/>
        <end position="238"/>
    </location>
</feature>
<feature type="transmembrane region" description="Helical" evidence="1">
    <location>
        <begin position="35"/>
        <end position="56"/>
    </location>
</feature>
<feature type="transmembrane region" description="Helical" evidence="1">
    <location>
        <begin position="418"/>
        <end position="440"/>
    </location>
</feature>
<feature type="transmembrane region" description="Helical" evidence="1">
    <location>
        <begin position="192"/>
        <end position="213"/>
    </location>
</feature>
<dbReference type="InterPro" id="IPR046264">
    <property type="entry name" value="DUF6297"/>
</dbReference>
<dbReference type="EMBL" id="CP101988">
    <property type="protein sequence ID" value="UUI75673.1"/>
    <property type="molecule type" value="Genomic_DNA"/>
</dbReference>
<evidence type="ECO:0000313" key="3">
    <source>
        <dbReference type="Proteomes" id="UP001316189"/>
    </source>
</evidence>
<reference evidence="2 3" key="1">
    <citation type="submission" date="2022-07" db="EMBL/GenBank/DDBJ databases">
        <title>Novel species in genus cellulomonas.</title>
        <authorList>
            <person name="Ye L."/>
        </authorList>
    </citation>
    <scope>NUCLEOTIDE SEQUENCE [LARGE SCALE GENOMIC DNA]</scope>
    <source>
        <strain evidence="3">zg-Y338</strain>
    </source>
</reference>
<feature type="transmembrane region" description="Helical" evidence="1">
    <location>
        <begin position="389"/>
        <end position="412"/>
    </location>
</feature>